<dbReference type="Pfam" id="PF22468">
    <property type="entry name" value="ACT_9"/>
    <property type="match status" value="1"/>
</dbReference>
<dbReference type="PANTHER" id="PTHR21499:SF59">
    <property type="entry name" value="ASPARTOKINASE"/>
    <property type="match status" value="1"/>
</dbReference>
<dbReference type="SUPFAM" id="SSF55021">
    <property type="entry name" value="ACT-like"/>
    <property type="match status" value="2"/>
</dbReference>
<keyword evidence="6" id="KW-0067">ATP-binding</keyword>
<evidence type="ECO:0000256" key="6">
    <source>
        <dbReference type="ARBA" id="ARBA00022840"/>
    </source>
</evidence>
<sequence>MMLHRRIADGGSITITAAALLLVVTALHAKLYAFQIPPSHRGRRRWQGSYKYQKSHQLLVLSSSSSTTTLSSVQKATYKRSVLLFAHDDAEAESREAEETNATPFIESDRLSDGTTTNGSDDPSKTIVSYKSGLSQSRTTSEPRPGSTRSRPIDVTMKFGGSSLANAECIDRVAKLIRDRIRPPHNEDGTPSDEVPVRPRAVICSAMGKTTNSLLSAGEIALEGRVDIEALRTLHLGTCKEFDLPDHTSQEIERLINECQDMLNGVRLIQELSPKSLDQLVSYGERCSVRIVAGRLNQIGVPAQAFDAWDVGVFTDDNFGDAKLLPDTIDSIKDRFEKRIDPNVVAVVTGFIGHNTKGRITTLGRGGSDLTATAIGAALGVDEVQVWKDVDGILTADPRLVANAIPVSRLSYEEASELAYFGAQVLHPIAMQPALKSGIPVRVKNSYNPAAPGSVIDKVGNPERMVTAITCKRGVTLMDINSLQMLGTYGFLGAVFADFEKHKVSVDALASSEVSISVTLDKKQRDEDVKALCKDLSAIAEVTLHNNRAILTLIADVGRSSDVLATVFRSFSASGIKVEMMSQGASKVNISFIVREDQIEDAIFKLHSCFFEDKCDYGKIEAGQIS</sequence>
<dbReference type="Gene3D" id="3.40.1160.10">
    <property type="entry name" value="Acetylglutamate kinase-like"/>
    <property type="match status" value="1"/>
</dbReference>
<comment type="pathway">
    <text evidence="7">Amino-acid biosynthesis; L-threonine biosynthesis; L-threonine from L-aspartate: step 1/5.</text>
</comment>
<dbReference type="InterPro" id="IPR054352">
    <property type="entry name" value="ACT_Aspartokinase"/>
</dbReference>
<dbReference type="EMBL" id="JALLBG020000275">
    <property type="protein sequence ID" value="KAL3757026.1"/>
    <property type="molecule type" value="Genomic_DNA"/>
</dbReference>
<feature type="domain" description="Aspartokinase ACT" evidence="10">
    <location>
        <begin position="561"/>
        <end position="610"/>
    </location>
</feature>
<keyword evidence="5" id="KW-0418">Kinase</keyword>
<gene>
    <name evidence="11" type="ORF">ACHAWU_005751</name>
</gene>
<comment type="pathway">
    <text evidence="7">Amino-acid biosynthesis; L-methionine biosynthesis via de novo pathway; L-homoserine from L-aspartate: step 1/3.</text>
</comment>
<dbReference type="SUPFAM" id="SSF53633">
    <property type="entry name" value="Carbamate kinase-like"/>
    <property type="match status" value="1"/>
</dbReference>
<evidence type="ECO:0000256" key="4">
    <source>
        <dbReference type="ARBA" id="ARBA00022741"/>
    </source>
</evidence>
<accession>A0ABD3M4Q9</accession>
<dbReference type="InterPro" id="IPR036393">
    <property type="entry name" value="AceGlu_kinase-like_sf"/>
</dbReference>
<dbReference type="Gene3D" id="1.20.120.1320">
    <property type="entry name" value="Aspartokinase, catalytic domain"/>
    <property type="match status" value="1"/>
</dbReference>
<evidence type="ECO:0000256" key="5">
    <source>
        <dbReference type="ARBA" id="ARBA00022777"/>
    </source>
</evidence>
<feature type="region of interest" description="Disordered" evidence="8">
    <location>
        <begin position="92"/>
        <end position="153"/>
    </location>
</feature>
<evidence type="ECO:0000313" key="11">
    <source>
        <dbReference type="EMBL" id="KAL3757026.1"/>
    </source>
</evidence>
<evidence type="ECO:0000256" key="7">
    <source>
        <dbReference type="RuleBase" id="RU004249"/>
    </source>
</evidence>
<comment type="pathway">
    <text evidence="7">Amino-acid biosynthesis; L-lysine biosynthesis via DAP pathway; (S)-tetrahydrodipicolinate from L-aspartate: step 1/4.</text>
</comment>
<dbReference type="Proteomes" id="UP001530293">
    <property type="component" value="Unassembled WGS sequence"/>
</dbReference>
<dbReference type="GO" id="GO:0004072">
    <property type="term" value="F:aspartate kinase activity"/>
    <property type="evidence" value="ECO:0007669"/>
    <property type="project" value="UniProtKB-EC"/>
</dbReference>
<dbReference type="InterPro" id="IPR042199">
    <property type="entry name" value="AsparK_Bifunc_asparK/hSer_DH"/>
</dbReference>
<dbReference type="Gene3D" id="3.30.70.260">
    <property type="match status" value="2"/>
</dbReference>
<evidence type="ECO:0000256" key="8">
    <source>
        <dbReference type="SAM" id="MobiDB-lite"/>
    </source>
</evidence>
<evidence type="ECO:0000259" key="10">
    <source>
        <dbReference type="Pfam" id="PF22468"/>
    </source>
</evidence>
<dbReference type="PANTHER" id="PTHR21499">
    <property type="entry name" value="ASPARTATE KINASE"/>
    <property type="match status" value="1"/>
</dbReference>
<feature type="compositionally biased region" description="Polar residues" evidence="8">
    <location>
        <begin position="113"/>
        <end position="150"/>
    </location>
</feature>
<evidence type="ECO:0000256" key="2">
    <source>
        <dbReference type="ARBA" id="ARBA00013059"/>
    </source>
</evidence>
<dbReference type="InterPro" id="IPR045865">
    <property type="entry name" value="ACT-like_dom_sf"/>
</dbReference>
<keyword evidence="12" id="KW-1185">Reference proteome</keyword>
<keyword evidence="7" id="KW-0028">Amino-acid biosynthesis</keyword>
<evidence type="ECO:0000259" key="9">
    <source>
        <dbReference type="Pfam" id="PF00696"/>
    </source>
</evidence>
<evidence type="ECO:0000256" key="1">
    <source>
        <dbReference type="ARBA" id="ARBA00010122"/>
    </source>
</evidence>
<dbReference type="EC" id="2.7.2.4" evidence="2"/>
<protein>
    <recommendedName>
        <fullName evidence="2">aspartate kinase</fullName>
        <ecNumber evidence="2">2.7.2.4</ecNumber>
    </recommendedName>
</protein>
<dbReference type="GO" id="GO:0008652">
    <property type="term" value="P:amino acid biosynthetic process"/>
    <property type="evidence" value="ECO:0007669"/>
    <property type="project" value="UniProtKB-KW"/>
</dbReference>
<dbReference type="FunFam" id="1.20.120.1320:FF:000001">
    <property type="entry name" value="Aspartokinase"/>
    <property type="match status" value="1"/>
</dbReference>
<organism evidence="11 12">
    <name type="scientific">Discostella pseudostelligera</name>
    <dbReference type="NCBI Taxonomy" id="259834"/>
    <lineage>
        <taxon>Eukaryota</taxon>
        <taxon>Sar</taxon>
        <taxon>Stramenopiles</taxon>
        <taxon>Ochrophyta</taxon>
        <taxon>Bacillariophyta</taxon>
        <taxon>Coscinodiscophyceae</taxon>
        <taxon>Thalassiosirophycidae</taxon>
        <taxon>Stephanodiscales</taxon>
        <taxon>Stephanodiscaceae</taxon>
        <taxon>Discostella</taxon>
    </lineage>
</organism>
<dbReference type="Pfam" id="PF00696">
    <property type="entry name" value="AA_kinase"/>
    <property type="match status" value="1"/>
</dbReference>
<dbReference type="AlphaFoldDB" id="A0ABD3M4Q9"/>
<evidence type="ECO:0000256" key="3">
    <source>
        <dbReference type="ARBA" id="ARBA00022679"/>
    </source>
</evidence>
<dbReference type="NCBIfam" id="TIGR00657">
    <property type="entry name" value="asp_kinases"/>
    <property type="match status" value="1"/>
</dbReference>
<reference evidence="11 12" key="1">
    <citation type="submission" date="2024-10" db="EMBL/GenBank/DDBJ databases">
        <title>Updated reference genomes for cyclostephanoid diatoms.</title>
        <authorList>
            <person name="Roberts W.R."/>
            <person name="Alverson A.J."/>
        </authorList>
    </citation>
    <scope>NUCLEOTIDE SEQUENCE [LARGE SCALE GENOMIC DNA]</scope>
    <source>
        <strain evidence="11 12">AJA232-27</strain>
    </source>
</reference>
<dbReference type="InterPro" id="IPR001048">
    <property type="entry name" value="Asp/Glu/Uridylate_kinase"/>
</dbReference>
<comment type="similarity">
    <text evidence="1">Belongs to the aspartokinase family.</text>
</comment>
<keyword evidence="3" id="KW-0808">Transferase</keyword>
<name>A0ABD3M4Q9_9STRA</name>
<keyword evidence="4" id="KW-0547">Nucleotide-binding</keyword>
<dbReference type="GO" id="GO:0005524">
    <property type="term" value="F:ATP binding"/>
    <property type="evidence" value="ECO:0007669"/>
    <property type="project" value="UniProtKB-KW"/>
</dbReference>
<feature type="domain" description="Aspartate/glutamate/uridylate kinase" evidence="9">
    <location>
        <begin position="157"/>
        <end position="445"/>
    </location>
</feature>
<comment type="caution">
    <text evidence="11">The sequence shown here is derived from an EMBL/GenBank/DDBJ whole genome shotgun (WGS) entry which is preliminary data.</text>
</comment>
<dbReference type="InterPro" id="IPR001341">
    <property type="entry name" value="Asp_kinase"/>
</dbReference>
<proteinExistence type="inferred from homology"/>
<evidence type="ECO:0000313" key="12">
    <source>
        <dbReference type="Proteomes" id="UP001530293"/>
    </source>
</evidence>